<keyword evidence="5" id="KW-1185">Reference proteome</keyword>
<evidence type="ECO:0000313" key="5">
    <source>
        <dbReference type="Proteomes" id="UP001368318"/>
    </source>
</evidence>
<proteinExistence type="predicted"/>
<feature type="domain" description="Glycosyltransferase 2-like" evidence="2">
    <location>
        <begin position="4"/>
        <end position="137"/>
    </location>
</feature>
<feature type="transmembrane region" description="Helical" evidence="1">
    <location>
        <begin position="268"/>
        <end position="288"/>
    </location>
</feature>
<accession>A0AAU6P289</accession>
<keyword evidence="3" id="KW-0808">Transferase</keyword>
<evidence type="ECO:0000313" key="3">
    <source>
        <dbReference type="EMBL" id="WXA03565.1"/>
    </source>
</evidence>
<dbReference type="EC" id="2.4.-.-" evidence="3"/>
<dbReference type="GO" id="GO:0016758">
    <property type="term" value="F:hexosyltransferase activity"/>
    <property type="evidence" value="ECO:0007669"/>
    <property type="project" value="UniProtKB-ARBA"/>
</dbReference>
<dbReference type="RefSeq" id="WP_338733344.1">
    <property type="nucleotide sequence ID" value="NZ_CP136924.1"/>
</dbReference>
<dbReference type="Proteomes" id="UP001368318">
    <property type="component" value="Chromosome"/>
</dbReference>
<protein>
    <submittedName>
        <fullName evidence="3">Glycosyltransferase family A protein</fullName>
        <ecNumber evidence="3">2.4.-.-</ecNumber>
    </submittedName>
</protein>
<keyword evidence="3" id="KW-0032">Aminotransferase</keyword>
<dbReference type="EMBL" id="CP136925">
    <property type="protein sequence ID" value="WXA14012.1"/>
    <property type="molecule type" value="Genomic_DNA"/>
</dbReference>
<keyword evidence="1" id="KW-0812">Transmembrane</keyword>
<dbReference type="Pfam" id="PF00535">
    <property type="entry name" value="Glycos_transf_2"/>
    <property type="match status" value="1"/>
</dbReference>
<dbReference type="CDD" id="cd00761">
    <property type="entry name" value="Glyco_tranf_GTA_type"/>
    <property type="match status" value="1"/>
</dbReference>
<dbReference type="EMBL" id="CP136924">
    <property type="protein sequence ID" value="WXA03565.1"/>
    <property type="molecule type" value="Genomic_DNA"/>
</dbReference>
<dbReference type="Gene3D" id="3.90.550.10">
    <property type="entry name" value="Spore Coat Polysaccharide Biosynthesis Protein SpsA, Chain A"/>
    <property type="match status" value="1"/>
</dbReference>
<gene>
    <name evidence="4" type="ORF">R3L15_03860</name>
    <name evidence="3" type="ORF">R3L16_03535</name>
</gene>
<evidence type="ECO:0000313" key="4">
    <source>
        <dbReference type="EMBL" id="WXA14012.1"/>
    </source>
</evidence>
<reference evidence="3 5" key="1">
    <citation type="submission" date="2023-10" db="EMBL/GenBank/DDBJ databases">
        <title>Culture-based analysis of two novel bacteria associated with mangrove crab gills.</title>
        <authorList>
            <person name="Yang X."/>
            <person name="Garuglieri E."/>
            <person name="Van Goethem M.W."/>
            <person name="Fusi M."/>
            <person name="Marasco R."/>
            <person name="Daffonchio D.G."/>
        </authorList>
    </citation>
    <scope>NUCLEOTIDE SEQUENCE [LARGE SCALE GENOMIC DNA]</scope>
    <source>
        <strain evidence="4">UG2-1</strain>
        <strain evidence="3">UG2-2</strain>
        <strain evidence="5">UG2_2</strain>
    </source>
</reference>
<dbReference type="AlphaFoldDB" id="A0AAU6P289"/>
<keyword evidence="3" id="KW-0328">Glycosyltransferase</keyword>
<sequence>MMVSVILPIYNGESTLAKTLDSLVAQTYQEFEVIACIDGTTDGSYTILKRYESQFKAMHILINENNRGLGPTMNRLVAESKGDYIAIAEQDDYYYPNRLQLQVDVLNKNKAIGMVSGIAEFCDGVKISGKFPGVLVHGKQYPEGKDMFLLNYREQIKVVNSCMMFKKQVHIENGLYFTQHYPSISVDWTYVLRFSLVSKIHGLHETLVRLDRRINRNSVTSNKTKQFLASRELIRSFAYEYPNLISKQDYRFALNTQRLLELGSKKHLFFLCYGLCYWIISLDTRFFIKMKIKIFKKIVK</sequence>
<keyword evidence="1" id="KW-1133">Transmembrane helix</keyword>
<dbReference type="InterPro" id="IPR029044">
    <property type="entry name" value="Nucleotide-diphossugar_trans"/>
</dbReference>
<dbReference type="PANTHER" id="PTHR22916:SF3">
    <property type="entry name" value="UDP-GLCNAC:BETAGAL BETA-1,3-N-ACETYLGLUCOSAMINYLTRANSFERASE-LIKE PROTEIN 1"/>
    <property type="match status" value="1"/>
</dbReference>
<name>A0AAU6P289_9FLAO</name>
<dbReference type="PANTHER" id="PTHR22916">
    <property type="entry name" value="GLYCOSYLTRANSFERASE"/>
    <property type="match status" value="1"/>
</dbReference>
<dbReference type="GO" id="GO:0008483">
    <property type="term" value="F:transaminase activity"/>
    <property type="evidence" value="ECO:0007669"/>
    <property type="project" value="UniProtKB-KW"/>
</dbReference>
<organism evidence="3 5">
    <name type="scientific">Mangrovimonas cancribranchiae</name>
    <dbReference type="NCBI Taxonomy" id="3080055"/>
    <lineage>
        <taxon>Bacteria</taxon>
        <taxon>Pseudomonadati</taxon>
        <taxon>Bacteroidota</taxon>
        <taxon>Flavobacteriia</taxon>
        <taxon>Flavobacteriales</taxon>
        <taxon>Flavobacteriaceae</taxon>
        <taxon>Mangrovimonas</taxon>
    </lineage>
</organism>
<dbReference type="SUPFAM" id="SSF53448">
    <property type="entry name" value="Nucleotide-diphospho-sugar transferases"/>
    <property type="match status" value="1"/>
</dbReference>
<dbReference type="InterPro" id="IPR001173">
    <property type="entry name" value="Glyco_trans_2-like"/>
</dbReference>
<keyword evidence="1" id="KW-0472">Membrane</keyword>
<evidence type="ECO:0000256" key="1">
    <source>
        <dbReference type="SAM" id="Phobius"/>
    </source>
</evidence>
<evidence type="ECO:0000259" key="2">
    <source>
        <dbReference type="Pfam" id="PF00535"/>
    </source>
</evidence>
<dbReference type="KEGG" id="mcaa:R3L15_03860"/>